<dbReference type="GeneID" id="40326384"/>
<keyword evidence="2" id="KW-1185">Reference proteome</keyword>
<dbReference type="OrthoDB" id="274949at2759"/>
<dbReference type="Proteomes" id="UP000283634">
    <property type="component" value="Unassembled WGS sequence"/>
</dbReference>
<evidence type="ECO:0000313" key="2">
    <source>
        <dbReference type="Proteomes" id="UP000283634"/>
    </source>
</evidence>
<evidence type="ECO:0000313" key="1">
    <source>
        <dbReference type="EMBL" id="RNF08906.1"/>
    </source>
</evidence>
<dbReference type="EMBL" id="MKGL01000057">
    <property type="protein sequence ID" value="RNF08906.1"/>
    <property type="molecule type" value="Genomic_DNA"/>
</dbReference>
<sequence>MRPPSADAISAPSRISVCRLSWVNDSVQQRSESDEGEDLEGTRYFTQRPKEKWDYHRVDKNINSSSEFRRTHNRPAFEQGMCEDNSTMERGDMHIPKKYRLYEYFDEYTRPGVNKKVAVCCCCCCV</sequence>
<proteinExistence type="predicted"/>
<dbReference type="AlphaFoldDB" id="A0A3R7NWR2"/>
<comment type="caution">
    <text evidence="1">The sequence shown here is derived from an EMBL/GenBank/DDBJ whole genome shotgun (WGS) entry which is preliminary data.</text>
</comment>
<name>A0A3R7NWR2_TRYRA</name>
<organism evidence="1 2">
    <name type="scientific">Trypanosoma rangeli</name>
    <dbReference type="NCBI Taxonomy" id="5698"/>
    <lineage>
        <taxon>Eukaryota</taxon>
        <taxon>Discoba</taxon>
        <taxon>Euglenozoa</taxon>
        <taxon>Kinetoplastea</taxon>
        <taxon>Metakinetoplastina</taxon>
        <taxon>Trypanosomatida</taxon>
        <taxon>Trypanosomatidae</taxon>
        <taxon>Trypanosoma</taxon>
        <taxon>Herpetosoma</taxon>
    </lineage>
</organism>
<reference evidence="1 2" key="1">
    <citation type="journal article" date="2018" name="BMC Genomics">
        <title>Genomic comparison of Trypanosoma conorhini and Trypanosoma rangeli to Trypanosoma cruzi strains of high and low virulence.</title>
        <authorList>
            <person name="Bradwell K.R."/>
            <person name="Koparde V.N."/>
            <person name="Matveyev A.V."/>
            <person name="Serrano M.G."/>
            <person name="Alves J.M."/>
            <person name="Parikh H."/>
            <person name="Huang B."/>
            <person name="Lee V."/>
            <person name="Espinosa-Alvarez O."/>
            <person name="Ortiz P.A."/>
            <person name="Costa-Martins A.G."/>
            <person name="Teixeira M.M."/>
            <person name="Buck G.A."/>
        </authorList>
    </citation>
    <scope>NUCLEOTIDE SEQUENCE [LARGE SCALE GENOMIC DNA]</scope>
    <source>
        <strain evidence="1 2">AM80</strain>
    </source>
</reference>
<gene>
    <name evidence="1" type="ORF">TraAM80_02451</name>
</gene>
<accession>A0A3R7NWR2</accession>
<protein>
    <submittedName>
        <fullName evidence="1">Uncharacterized protein</fullName>
    </submittedName>
</protein>
<dbReference type="RefSeq" id="XP_029240668.1">
    <property type="nucleotide sequence ID" value="XM_029379454.1"/>
</dbReference>